<dbReference type="InterPro" id="IPR036034">
    <property type="entry name" value="PDZ_sf"/>
</dbReference>
<dbReference type="AlphaFoldDB" id="T1GHT9"/>
<feature type="compositionally biased region" description="Basic and acidic residues" evidence="3">
    <location>
        <begin position="333"/>
        <end position="342"/>
    </location>
</feature>
<dbReference type="Pfam" id="PF00595">
    <property type="entry name" value="PDZ"/>
    <property type="match status" value="1"/>
</dbReference>
<dbReference type="Gene3D" id="2.30.42.10">
    <property type="match status" value="1"/>
</dbReference>
<dbReference type="EMBL" id="CAQQ02199585">
    <property type="status" value="NOT_ANNOTATED_CDS"/>
    <property type="molecule type" value="Genomic_DNA"/>
</dbReference>
<accession>T1GHT9</accession>
<evidence type="ECO:0000256" key="3">
    <source>
        <dbReference type="SAM" id="MobiDB-lite"/>
    </source>
</evidence>
<feature type="domain" description="PDZ" evidence="4">
    <location>
        <begin position="23"/>
        <end position="111"/>
    </location>
</feature>
<organism evidence="5 6">
    <name type="scientific">Megaselia scalaris</name>
    <name type="common">Humpbacked fly</name>
    <name type="synonym">Phora scalaris</name>
    <dbReference type="NCBI Taxonomy" id="36166"/>
    <lineage>
        <taxon>Eukaryota</taxon>
        <taxon>Metazoa</taxon>
        <taxon>Ecdysozoa</taxon>
        <taxon>Arthropoda</taxon>
        <taxon>Hexapoda</taxon>
        <taxon>Insecta</taxon>
        <taxon>Pterygota</taxon>
        <taxon>Neoptera</taxon>
        <taxon>Endopterygota</taxon>
        <taxon>Diptera</taxon>
        <taxon>Brachycera</taxon>
        <taxon>Muscomorpha</taxon>
        <taxon>Platypezoidea</taxon>
        <taxon>Phoridae</taxon>
        <taxon>Megaseliini</taxon>
        <taxon>Megaselia</taxon>
    </lineage>
</organism>
<dbReference type="InterPro" id="IPR001478">
    <property type="entry name" value="PDZ"/>
</dbReference>
<evidence type="ECO:0000313" key="6">
    <source>
        <dbReference type="Proteomes" id="UP000015102"/>
    </source>
</evidence>
<feature type="compositionally biased region" description="Basic residues" evidence="3">
    <location>
        <begin position="259"/>
        <end position="268"/>
    </location>
</feature>
<evidence type="ECO:0000256" key="2">
    <source>
        <dbReference type="ARBA" id="ARBA00022490"/>
    </source>
</evidence>
<dbReference type="STRING" id="36166.T1GHT9"/>
<keyword evidence="2" id="KW-0963">Cytoplasm</keyword>
<dbReference type="PANTHER" id="PTHR15963:SF5">
    <property type="entry name" value="SHORT SPINDLE 6, ISOFORM A"/>
    <property type="match status" value="1"/>
</dbReference>
<sequence>ATYILKSDRSTLTKPDEDRRRRTIIIEKKNSSYGFTLQSYGIHYKKEQEVEMITYVDYVEYDGPAYRAGMREGDVILSINGTDMEKADHKTLVNFIKGCENRMRMVVLFEDCVRKVELHMRYIQLQNVLRSKMNELERICLREREILDGKWKTHRASSSGLNTSTEIPTTVYQRPALSTEDVTARQATQGGNPIIPPPAQFMLTYQYLDPMYRYVVRPSTSASSGEFIVPVDTEEPQNDMERRASQPEATMQANEKENKTKHKSRHCHGHSCNPCIGHFSKKSPPLNGSNGNGDNVSLDAYDLASPCCNAQCVPTKKRTKHHKEHHHKHKHRDKELKTEKSRSKSQTNPQPPHHHHHHYSSAQHEHFRQQAQRQRNYDLSVGLASHCSLHTCGSNSEYAPQDSTASYTTSLSTDTLYWDPQSEGHPSRQPSTKSRQSSYHPTTQQPTIQHYTFTPIYQPIMSAANRANVNYGYLDTVPRMPNCKPHPPHYQIGKNVYGRYSTYGDPGVENYAPPPSQFLEERITTTTTITTKSTENLLENESASGGGGGGSLNRRCECMKEIKTPQFQLQHDPHAVHTHRQCRVGYYSNLPRPLTNASTNMREDGVAATISEITRL</sequence>
<feature type="compositionally biased region" description="Polar residues" evidence="3">
    <location>
        <begin position="428"/>
        <end position="447"/>
    </location>
</feature>
<dbReference type="GO" id="GO:0005737">
    <property type="term" value="C:cytoplasm"/>
    <property type="evidence" value="ECO:0007669"/>
    <property type="project" value="UniProtKB-SubCell"/>
</dbReference>
<dbReference type="Proteomes" id="UP000015102">
    <property type="component" value="Unassembled WGS sequence"/>
</dbReference>
<keyword evidence="6" id="KW-1185">Reference proteome</keyword>
<dbReference type="PROSITE" id="PS50106">
    <property type="entry name" value="PDZ"/>
    <property type="match status" value="1"/>
</dbReference>
<evidence type="ECO:0000313" key="5">
    <source>
        <dbReference type="EnsemblMetazoa" id="MESCA003000-PA"/>
    </source>
</evidence>
<feature type="region of interest" description="Disordered" evidence="3">
    <location>
        <begin position="416"/>
        <end position="447"/>
    </location>
</feature>
<reference evidence="5" key="2">
    <citation type="submission" date="2015-06" db="UniProtKB">
        <authorList>
            <consortium name="EnsemblMetazoa"/>
        </authorList>
    </citation>
    <scope>IDENTIFICATION</scope>
</reference>
<protein>
    <recommendedName>
        <fullName evidence="4">PDZ domain-containing protein</fullName>
    </recommendedName>
</protein>
<dbReference type="CDD" id="cd06713">
    <property type="entry name" value="PDZ_tamalin_CYTIP-like"/>
    <property type="match status" value="1"/>
</dbReference>
<comment type="subcellular location">
    <subcellularLocation>
        <location evidence="1">Cytoplasm</location>
    </subcellularLocation>
</comment>
<dbReference type="SMART" id="SM00228">
    <property type="entry name" value="PDZ"/>
    <property type="match status" value="1"/>
</dbReference>
<dbReference type="InterPro" id="IPR052122">
    <property type="entry name" value="Intracell_Traff_Signaling_Reg"/>
</dbReference>
<evidence type="ECO:0000259" key="4">
    <source>
        <dbReference type="PROSITE" id="PS50106"/>
    </source>
</evidence>
<evidence type="ECO:0000256" key="1">
    <source>
        <dbReference type="ARBA" id="ARBA00004496"/>
    </source>
</evidence>
<feature type="region of interest" description="Disordered" evidence="3">
    <location>
        <begin position="233"/>
        <end position="268"/>
    </location>
</feature>
<proteinExistence type="predicted"/>
<feature type="region of interest" description="Disordered" evidence="3">
    <location>
        <begin position="318"/>
        <end position="375"/>
    </location>
</feature>
<name>T1GHT9_MEGSC</name>
<dbReference type="EnsemblMetazoa" id="MESCA003000-RA">
    <property type="protein sequence ID" value="MESCA003000-PA"/>
    <property type="gene ID" value="MESCA003000"/>
</dbReference>
<dbReference type="HOGENOM" id="CLU_015131_0_0_1"/>
<feature type="compositionally biased region" description="Basic residues" evidence="3">
    <location>
        <begin position="318"/>
        <end position="332"/>
    </location>
</feature>
<dbReference type="OMA" id="MGYYSHL"/>
<feature type="region of interest" description="Disordered" evidence="3">
    <location>
        <begin position="174"/>
        <end position="194"/>
    </location>
</feature>
<reference evidence="6" key="1">
    <citation type="submission" date="2013-02" db="EMBL/GenBank/DDBJ databases">
        <authorList>
            <person name="Hughes D."/>
        </authorList>
    </citation>
    <scope>NUCLEOTIDE SEQUENCE</scope>
    <source>
        <strain>Durham</strain>
        <strain evidence="6">NC isolate 2 -- Noor lab</strain>
    </source>
</reference>
<dbReference type="SUPFAM" id="SSF50156">
    <property type="entry name" value="PDZ domain-like"/>
    <property type="match status" value="1"/>
</dbReference>
<dbReference type="PANTHER" id="PTHR15963">
    <property type="entry name" value="GENERAL RECEPTOR FOR PHOSPHOINOSITIDES 1-ASSOCIATED SCAFFOLD PROTEIN-RELATED"/>
    <property type="match status" value="1"/>
</dbReference>